<protein>
    <submittedName>
        <fullName evidence="2">RHS protein</fullName>
    </submittedName>
</protein>
<proteinExistence type="predicted"/>
<feature type="domain" description="RHS protein conserved region" evidence="1">
    <location>
        <begin position="58"/>
        <end position="94"/>
    </location>
</feature>
<sequence length="103" mass="12202">MWRRHSRTPERTQYAWSGLQMVGETRDRDPEAAVQYIYTENSYEPLARVDSRQQYAEIYWYHSEINGLPQSVTDSNGDIVWRGAFSAWGRAEQENDTLRWDTP</sequence>
<evidence type="ECO:0000259" key="1">
    <source>
        <dbReference type="Pfam" id="PF03527"/>
    </source>
</evidence>
<feature type="non-terminal residue" evidence="2">
    <location>
        <position position="103"/>
    </location>
</feature>
<gene>
    <name evidence="2" type="ORF">SAMN05192562_1207</name>
</gene>
<dbReference type="AlphaFoldDB" id="A0A1I7EC96"/>
<organism evidence="2 3">
    <name type="scientific">Kosakonia arachidis</name>
    <dbReference type="NCBI Taxonomy" id="551989"/>
    <lineage>
        <taxon>Bacteria</taxon>
        <taxon>Pseudomonadati</taxon>
        <taxon>Pseudomonadota</taxon>
        <taxon>Gammaproteobacteria</taxon>
        <taxon>Enterobacterales</taxon>
        <taxon>Enterobacteriaceae</taxon>
        <taxon>Kosakonia</taxon>
    </lineage>
</organism>
<dbReference type="RefSeq" id="WP_254779596.1">
    <property type="nucleotide sequence ID" value="NZ_FPAU01000020.1"/>
</dbReference>
<dbReference type="InterPro" id="IPR001826">
    <property type="entry name" value="RHS"/>
</dbReference>
<dbReference type="Pfam" id="PF03527">
    <property type="entry name" value="RHS"/>
    <property type="match status" value="1"/>
</dbReference>
<accession>A0A1I7EC96</accession>
<evidence type="ECO:0000313" key="2">
    <source>
        <dbReference type="EMBL" id="SFU21539.1"/>
    </source>
</evidence>
<name>A0A1I7EC96_9ENTR</name>
<dbReference type="Gene3D" id="2.180.10.10">
    <property type="entry name" value="RHS repeat-associated core"/>
    <property type="match status" value="1"/>
</dbReference>
<evidence type="ECO:0000313" key="3">
    <source>
        <dbReference type="Proteomes" id="UP000199187"/>
    </source>
</evidence>
<dbReference type="EMBL" id="FPAU01000020">
    <property type="protein sequence ID" value="SFU21539.1"/>
    <property type="molecule type" value="Genomic_DNA"/>
</dbReference>
<reference evidence="3" key="1">
    <citation type="submission" date="2016-10" db="EMBL/GenBank/DDBJ databases">
        <authorList>
            <person name="Varghese N."/>
            <person name="Submissions S."/>
        </authorList>
    </citation>
    <scope>NUCLEOTIDE SEQUENCE [LARGE SCALE GENOMIC DNA]</scope>
    <source>
        <strain evidence="3">Ah-143</strain>
    </source>
</reference>
<keyword evidence="3" id="KW-1185">Reference proteome</keyword>
<dbReference type="Proteomes" id="UP000199187">
    <property type="component" value="Unassembled WGS sequence"/>
</dbReference>